<dbReference type="Pfam" id="PF07715">
    <property type="entry name" value="Plug"/>
    <property type="match status" value="1"/>
</dbReference>
<dbReference type="InterPro" id="IPR012910">
    <property type="entry name" value="Plug_dom"/>
</dbReference>
<evidence type="ECO:0000256" key="6">
    <source>
        <dbReference type="ARBA" id="ARBA00022729"/>
    </source>
</evidence>
<dbReference type="OrthoDB" id="9760620at2"/>
<keyword evidence="5 12" id="KW-0812">Transmembrane</keyword>
<keyword evidence="3 12" id="KW-1134">Transmembrane beta strand</keyword>
<organism evidence="16 17">
    <name type="scientific">Alkalisalibacterium limincola</name>
    <dbReference type="NCBI Taxonomy" id="2699169"/>
    <lineage>
        <taxon>Bacteria</taxon>
        <taxon>Pseudomonadati</taxon>
        <taxon>Pseudomonadota</taxon>
        <taxon>Gammaproteobacteria</taxon>
        <taxon>Lysobacterales</taxon>
        <taxon>Lysobacteraceae</taxon>
        <taxon>Alkalisalibacterium</taxon>
    </lineage>
</organism>
<keyword evidence="9 13" id="KW-0798">TonB box</keyword>
<accession>A0A5C8KS54</accession>
<dbReference type="GO" id="GO:0009279">
    <property type="term" value="C:cell outer membrane"/>
    <property type="evidence" value="ECO:0007669"/>
    <property type="project" value="UniProtKB-SubCell"/>
</dbReference>
<dbReference type="SUPFAM" id="SSF56935">
    <property type="entry name" value="Porins"/>
    <property type="match status" value="1"/>
</dbReference>
<dbReference type="InterPro" id="IPR039426">
    <property type="entry name" value="TonB-dep_rcpt-like"/>
</dbReference>
<keyword evidence="11 12" id="KW-0998">Cell outer membrane</keyword>
<feature type="domain" description="TonB-dependent receptor-like beta-barrel" evidence="14">
    <location>
        <begin position="238"/>
        <end position="654"/>
    </location>
</feature>
<dbReference type="Pfam" id="PF00593">
    <property type="entry name" value="TonB_dep_Rec_b-barrel"/>
    <property type="match status" value="1"/>
</dbReference>
<feature type="domain" description="TonB-dependent receptor plug" evidence="15">
    <location>
        <begin position="35"/>
        <end position="144"/>
    </location>
</feature>
<keyword evidence="16" id="KW-0675">Receptor</keyword>
<comment type="subcellular location">
    <subcellularLocation>
        <location evidence="1 12">Cell outer membrane</location>
        <topology evidence="1 12">Multi-pass membrane protein</topology>
    </subcellularLocation>
</comment>
<evidence type="ECO:0000256" key="12">
    <source>
        <dbReference type="PROSITE-ProRule" id="PRU01360"/>
    </source>
</evidence>
<dbReference type="EMBL" id="VRTS01000005">
    <property type="protein sequence ID" value="TXK62380.1"/>
    <property type="molecule type" value="Genomic_DNA"/>
</dbReference>
<dbReference type="InterPro" id="IPR036942">
    <property type="entry name" value="Beta-barrel_TonB_sf"/>
</dbReference>
<evidence type="ECO:0000313" key="17">
    <source>
        <dbReference type="Proteomes" id="UP000321248"/>
    </source>
</evidence>
<dbReference type="Gene3D" id="2.170.130.10">
    <property type="entry name" value="TonB-dependent receptor, plug domain"/>
    <property type="match status" value="1"/>
</dbReference>
<keyword evidence="10 12" id="KW-0472">Membrane</keyword>
<reference evidence="16 17" key="1">
    <citation type="submission" date="2019-08" db="EMBL/GenBank/DDBJ databases">
        <authorList>
            <person name="Karlyshev A.V."/>
        </authorList>
    </citation>
    <scope>NUCLEOTIDE SEQUENCE [LARGE SCALE GENOMIC DNA]</scope>
    <source>
        <strain evidence="16 17">Alg18-2.2</strain>
    </source>
</reference>
<proteinExistence type="inferred from homology"/>
<evidence type="ECO:0000256" key="10">
    <source>
        <dbReference type="ARBA" id="ARBA00023136"/>
    </source>
</evidence>
<comment type="caution">
    <text evidence="16">The sequence shown here is derived from an EMBL/GenBank/DDBJ whole genome shotgun (WGS) entry which is preliminary data.</text>
</comment>
<keyword evidence="17" id="KW-1185">Reference proteome</keyword>
<dbReference type="RefSeq" id="WP_147891798.1">
    <property type="nucleotide sequence ID" value="NZ_VRTS01000005.1"/>
</dbReference>
<evidence type="ECO:0000256" key="5">
    <source>
        <dbReference type="ARBA" id="ARBA00022692"/>
    </source>
</evidence>
<name>A0A5C8KS54_9GAMM</name>
<dbReference type="Gene3D" id="2.40.170.20">
    <property type="entry name" value="TonB-dependent receptor, beta-barrel domain"/>
    <property type="match status" value="1"/>
</dbReference>
<dbReference type="AlphaFoldDB" id="A0A5C8KS54"/>
<protein>
    <submittedName>
        <fullName evidence="16">TonB-dependent receptor</fullName>
    </submittedName>
</protein>
<evidence type="ECO:0000256" key="2">
    <source>
        <dbReference type="ARBA" id="ARBA00022448"/>
    </source>
</evidence>
<evidence type="ECO:0000256" key="7">
    <source>
        <dbReference type="ARBA" id="ARBA00023004"/>
    </source>
</evidence>
<gene>
    <name evidence="16" type="ORF">FU658_09155</name>
</gene>
<evidence type="ECO:0000259" key="14">
    <source>
        <dbReference type="Pfam" id="PF00593"/>
    </source>
</evidence>
<dbReference type="GO" id="GO:0015344">
    <property type="term" value="F:siderophore uptake transmembrane transporter activity"/>
    <property type="evidence" value="ECO:0007669"/>
    <property type="project" value="TreeGrafter"/>
</dbReference>
<keyword evidence="4" id="KW-0410">Iron transport</keyword>
<dbReference type="InterPro" id="IPR000531">
    <property type="entry name" value="Beta-barrel_TonB"/>
</dbReference>
<dbReference type="PANTHER" id="PTHR32552:SF89">
    <property type="entry name" value="CATECHOLATE SIDEROPHORE RECEPTOR FIU"/>
    <property type="match status" value="1"/>
</dbReference>
<evidence type="ECO:0000256" key="1">
    <source>
        <dbReference type="ARBA" id="ARBA00004571"/>
    </source>
</evidence>
<evidence type="ECO:0000256" key="13">
    <source>
        <dbReference type="RuleBase" id="RU003357"/>
    </source>
</evidence>
<evidence type="ECO:0000256" key="3">
    <source>
        <dbReference type="ARBA" id="ARBA00022452"/>
    </source>
</evidence>
<keyword evidence="2 12" id="KW-0813">Transport</keyword>
<evidence type="ECO:0000256" key="4">
    <source>
        <dbReference type="ARBA" id="ARBA00022496"/>
    </source>
</evidence>
<dbReference type="PROSITE" id="PS52016">
    <property type="entry name" value="TONB_DEPENDENT_REC_3"/>
    <property type="match status" value="1"/>
</dbReference>
<evidence type="ECO:0000256" key="11">
    <source>
        <dbReference type="ARBA" id="ARBA00023237"/>
    </source>
</evidence>
<keyword evidence="7" id="KW-0408">Iron</keyword>
<sequence>MFISLPLMLALGLQDEATRLDTITVTGRTEAVAAERPESVSVITADPIAATGATHANELLARVPGVWASRGSGQEQLLSIRSPVLTGPGACGAFLTLEDGVPIRPTGFCNVNQMFELNTEQAGAVEVLRGPGSAVHGSNALHGVINVVPRRPDDPGGLGVGVEVGGHDYERIQAGLGRPDAVAPWRVDLYGVSAGSFREEEGFDQQKLTAQLAMPEATGAPRLLLSAANLNQETAGFITGFQSYRDQRRFQNANPEAFRDGRALRLQGRWTWVLAGGGELVFVPYARRDQLRFIQHFSPGKPLEETGSHSAGAQLMWRRQAGDWQLQLGTDLERASGTVLEDQPFALTDSSPLNNAIRPAGVHYDYRVDAWSAALFGEAERRVGQRGSLLLGLRGERLRNDYDTRAAAGNLREDGTPCPAVGNDTGGCLFNRPADRRDTFSGLSAQLGYLHRLDATGRWQLKGRLARAFRFPQAAELYRLQRGQDVADLDSETLDGIELGIEHRADRLDLAATTYAYDKRNVILRDAQGFNISDGRTSHRGVELDARWRFAPGWWFDGNAAYAIQRYRFDSAIGGGEVITRGNEVDSAPRWLGGTRLGHAREWLGEVELEWVHQGGYFLDAGNTQRYGGHDLLHLRWRRALGANWTLGARVMNLTDRRYAERADLAFGNFRYFPGAGRTGYLVVSWSP</sequence>
<comment type="similarity">
    <text evidence="12 13">Belongs to the TonB-dependent receptor family.</text>
</comment>
<evidence type="ECO:0000256" key="8">
    <source>
        <dbReference type="ARBA" id="ARBA00023065"/>
    </source>
</evidence>
<evidence type="ECO:0000256" key="9">
    <source>
        <dbReference type="ARBA" id="ARBA00023077"/>
    </source>
</evidence>
<dbReference type="Proteomes" id="UP000321248">
    <property type="component" value="Unassembled WGS sequence"/>
</dbReference>
<dbReference type="PANTHER" id="PTHR32552">
    <property type="entry name" value="FERRICHROME IRON RECEPTOR-RELATED"/>
    <property type="match status" value="1"/>
</dbReference>
<evidence type="ECO:0000313" key="16">
    <source>
        <dbReference type="EMBL" id="TXK62380.1"/>
    </source>
</evidence>
<evidence type="ECO:0000259" key="15">
    <source>
        <dbReference type="Pfam" id="PF07715"/>
    </source>
</evidence>
<keyword evidence="6" id="KW-0732">Signal</keyword>
<dbReference type="InterPro" id="IPR037066">
    <property type="entry name" value="Plug_dom_sf"/>
</dbReference>
<keyword evidence="8" id="KW-0406">Ion transport</keyword>